<dbReference type="EMBL" id="LAZR01001741">
    <property type="protein sequence ID" value="KKN39843.1"/>
    <property type="molecule type" value="Genomic_DNA"/>
</dbReference>
<sequence length="143" mass="16465">MSPYPRTLSPEIRNEISSFTLKMERMKGGDSFVITSPSLVTRRIEYWLRCWLFVEGYPKGTFRISQESLSTLRILKRFGAEGKVTEDHTSDGVRFMLDHLLEVKEEKEVVTILQAARKEGKLGPEQFLKALGEWRKVVGKEEG</sequence>
<protein>
    <submittedName>
        <fullName evidence="2">Uncharacterized protein</fullName>
    </submittedName>
</protein>
<reference evidence="2" key="1">
    <citation type="journal article" date="2015" name="Nature">
        <title>Complex archaea that bridge the gap between prokaryotes and eukaryotes.</title>
        <authorList>
            <person name="Spang A."/>
            <person name="Saw J.H."/>
            <person name="Jorgensen S.L."/>
            <person name="Zaremba-Niedzwiedzka K."/>
            <person name="Martijn J."/>
            <person name="Lind A.E."/>
            <person name="van Eijk R."/>
            <person name="Schleper C."/>
            <person name="Guy L."/>
            <person name="Ettema T.J."/>
        </authorList>
    </citation>
    <scope>NUCLEOTIDE SEQUENCE</scope>
</reference>
<proteinExistence type="predicted"/>
<comment type="caution">
    <text evidence="2">The sequence shown here is derived from an EMBL/GenBank/DDBJ whole genome shotgun (WGS) entry which is preliminary data.</text>
</comment>
<gene>
    <name evidence="2" type="ORF">LCGC14_0739550</name>
    <name evidence="1" type="ORF">LCGC14_2646700</name>
</gene>
<evidence type="ECO:0000313" key="2">
    <source>
        <dbReference type="EMBL" id="KKN39843.1"/>
    </source>
</evidence>
<name>A0A0F9TEG3_9ZZZZ</name>
<accession>A0A0F9TEG3</accession>
<dbReference type="AlphaFoldDB" id="A0A0F9TEG3"/>
<organism evidence="2">
    <name type="scientific">marine sediment metagenome</name>
    <dbReference type="NCBI Taxonomy" id="412755"/>
    <lineage>
        <taxon>unclassified sequences</taxon>
        <taxon>metagenomes</taxon>
        <taxon>ecological metagenomes</taxon>
    </lineage>
</organism>
<evidence type="ECO:0000313" key="1">
    <source>
        <dbReference type="EMBL" id="KKK98044.1"/>
    </source>
</evidence>
<dbReference type="EMBL" id="LAZR01045784">
    <property type="protein sequence ID" value="KKK98044.1"/>
    <property type="molecule type" value="Genomic_DNA"/>
</dbReference>